<organism evidence="3 4">
    <name type="scientific">Camelliibacillus cellulosilyticus</name>
    <dbReference type="NCBI Taxonomy" id="2174486"/>
    <lineage>
        <taxon>Bacteria</taxon>
        <taxon>Bacillati</taxon>
        <taxon>Bacillota</taxon>
        <taxon>Bacilli</taxon>
        <taxon>Bacillales</taxon>
        <taxon>Sporolactobacillaceae</taxon>
        <taxon>Camelliibacillus</taxon>
    </lineage>
</organism>
<dbReference type="Proteomes" id="UP001596022">
    <property type="component" value="Unassembled WGS sequence"/>
</dbReference>
<keyword evidence="2" id="KW-1133">Transmembrane helix</keyword>
<gene>
    <name evidence="3" type="ORF">ACFO4N_15085</name>
</gene>
<keyword evidence="2" id="KW-0812">Transmembrane</keyword>
<keyword evidence="2" id="KW-0472">Membrane</keyword>
<reference evidence="4" key="1">
    <citation type="journal article" date="2019" name="Int. J. Syst. Evol. Microbiol.">
        <title>The Global Catalogue of Microorganisms (GCM) 10K type strain sequencing project: providing services to taxonomists for standard genome sequencing and annotation.</title>
        <authorList>
            <consortium name="The Broad Institute Genomics Platform"/>
            <consortium name="The Broad Institute Genome Sequencing Center for Infectious Disease"/>
            <person name="Wu L."/>
            <person name="Ma J."/>
        </authorList>
    </citation>
    <scope>NUCLEOTIDE SEQUENCE [LARGE SCALE GENOMIC DNA]</scope>
    <source>
        <strain evidence="4">CGMCC 1.16306</strain>
    </source>
</reference>
<protein>
    <recommendedName>
        <fullName evidence="5">Stage III sporulation protein AH</fullName>
    </recommendedName>
</protein>
<keyword evidence="4" id="KW-1185">Reference proteome</keyword>
<dbReference type="EMBL" id="JBHSFW010000015">
    <property type="protein sequence ID" value="MFC4620035.1"/>
    <property type="molecule type" value="Genomic_DNA"/>
</dbReference>
<sequence length="219" mass="24806">MGHEIKETKGDSPGHSPRIKESARQKSSRFRRKVTFFFTIVVLVLGIVISSAFFSPAVSEVLTKVPVLSSFFASTPIEDIIGGELKDNDYKISAVGARYKPKKTIDITVKGSEKYYKSAKTSIKKMVSDILKSNGYGSYTIHIKHEPKHKKGEKRWFEDKIKEKLNADYGPASVRVNPKKKTIIINMRDSKHDELKVKKTVEKVARTSHYKGYTIQVIK</sequence>
<feature type="region of interest" description="Disordered" evidence="1">
    <location>
        <begin position="1"/>
        <end position="25"/>
    </location>
</feature>
<accession>A0ABV9GTJ9</accession>
<comment type="caution">
    <text evidence="3">The sequence shown here is derived from an EMBL/GenBank/DDBJ whole genome shotgun (WGS) entry which is preliminary data.</text>
</comment>
<feature type="compositionally biased region" description="Basic and acidic residues" evidence="1">
    <location>
        <begin position="1"/>
        <end position="24"/>
    </location>
</feature>
<evidence type="ECO:0000256" key="1">
    <source>
        <dbReference type="SAM" id="MobiDB-lite"/>
    </source>
</evidence>
<evidence type="ECO:0000313" key="3">
    <source>
        <dbReference type="EMBL" id="MFC4620035.1"/>
    </source>
</evidence>
<feature type="transmembrane region" description="Helical" evidence="2">
    <location>
        <begin position="34"/>
        <end position="54"/>
    </location>
</feature>
<evidence type="ECO:0008006" key="5">
    <source>
        <dbReference type="Google" id="ProtNLM"/>
    </source>
</evidence>
<proteinExistence type="predicted"/>
<evidence type="ECO:0000256" key="2">
    <source>
        <dbReference type="SAM" id="Phobius"/>
    </source>
</evidence>
<evidence type="ECO:0000313" key="4">
    <source>
        <dbReference type="Proteomes" id="UP001596022"/>
    </source>
</evidence>
<name>A0ABV9GTJ9_9BACL</name>
<dbReference type="RefSeq" id="WP_376847129.1">
    <property type="nucleotide sequence ID" value="NZ_JBHSFW010000015.1"/>
</dbReference>